<name>A0A8S1J9S5_9CHLO</name>
<feature type="compositionally biased region" description="Basic and acidic residues" evidence="1">
    <location>
        <begin position="171"/>
        <end position="185"/>
    </location>
</feature>
<evidence type="ECO:0000256" key="1">
    <source>
        <dbReference type="SAM" id="MobiDB-lite"/>
    </source>
</evidence>
<dbReference type="AlphaFoldDB" id="A0A8S1J9S5"/>
<evidence type="ECO:0000313" key="3">
    <source>
        <dbReference type="Proteomes" id="UP000708148"/>
    </source>
</evidence>
<protein>
    <submittedName>
        <fullName evidence="2">Uncharacterized protein</fullName>
    </submittedName>
</protein>
<keyword evidence="3" id="KW-1185">Reference proteome</keyword>
<accession>A0A8S1J9S5</accession>
<dbReference type="EMBL" id="CAJHUC010002925">
    <property type="protein sequence ID" value="CAD7704547.1"/>
    <property type="molecule type" value="Genomic_DNA"/>
</dbReference>
<comment type="caution">
    <text evidence="2">The sequence shown here is derived from an EMBL/GenBank/DDBJ whole genome shotgun (WGS) entry which is preliminary data.</text>
</comment>
<sequence>MGCALRGKLYLLRRRQTEPGACHIFGRGVPLCPVPHVELSPSGPWKRRVQEQISMSPRVICADGKHASDAESGEEDDWETQLEQGALKQSFGTVQGVGGEHELGQHRNVPRWSDVILGEDEELETEPGPACDPSKPRPRTTTAVARRLLAHALNKPELIARGEERELQVLRDRNKQARKDRREQLDSVWGEN</sequence>
<organism evidence="2 3">
    <name type="scientific">Ostreobium quekettii</name>
    <dbReference type="NCBI Taxonomy" id="121088"/>
    <lineage>
        <taxon>Eukaryota</taxon>
        <taxon>Viridiplantae</taxon>
        <taxon>Chlorophyta</taxon>
        <taxon>core chlorophytes</taxon>
        <taxon>Ulvophyceae</taxon>
        <taxon>TCBD clade</taxon>
        <taxon>Bryopsidales</taxon>
        <taxon>Ostreobineae</taxon>
        <taxon>Ostreobiaceae</taxon>
        <taxon>Ostreobium</taxon>
    </lineage>
</organism>
<proteinExistence type="predicted"/>
<evidence type="ECO:0000313" key="2">
    <source>
        <dbReference type="EMBL" id="CAD7704547.1"/>
    </source>
</evidence>
<gene>
    <name evidence="2" type="ORF">OSTQU699_LOCUS9902</name>
</gene>
<feature type="region of interest" description="Disordered" evidence="1">
    <location>
        <begin position="171"/>
        <end position="192"/>
    </location>
</feature>
<reference evidence="2" key="1">
    <citation type="submission" date="2020-12" db="EMBL/GenBank/DDBJ databases">
        <authorList>
            <person name="Iha C."/>
        </authorList>
    </citation>
    <scope>NUCLEOTIDE SEQUENCE</scope>
</reference>
<dbReference type="Proteomes" id="UP000708148">
    <property type="component" value="Unassembled WGS sequence"/>
</dbReference>